<dbReference type="Gene3D" id="3.20.20.450">
    <property type="entry name" value="EAL domain"/>
    <property type="match status" value="1"/>
</dbReference>
<dbReference type="CDD" id="cd01949">
    <property type="entry name" value="GGDEF"/>
    <property type="match status" value="1"/>
</dbReference>
<feature type="transmembrane region" description="Helical" evidence="1">
    <location>
        <begin position="49"/>
        <end position="68"/>
    </location>
</feature>
<evidence type="ECO:0000313" key="4">
    <source>
        <dbReference type="EMBL" id="KMO40929.1"/>
    </source>
</evidence>
<dbReference type="AlphaFoldDB" id="A0A0J6T4Q8"/>
<feature type="domain" description="EAL" evidence="2">
    <location>
        <begin position="262"/>
        <end position="512"/>
    </location>
</feature>
<accession>A0A0J6T4Q8</accession>
<dbReference type="InterPro" id="IPR000160">
    <property type="entry name" value="GGDEF_dom"/>
</dbReference>
<dbReference type="SMART" id="SM00052">
    <property type="entry name" value="EAL"/>
    <property type="match status" value="1"/>
</dbReference>
<evidence type="ECO:0000256" key="1">
    <source>
        <dbReference type="SAM" id="Phobius"/>
    </source>
</evidence>
<keyword evidence="1" id="KW-0812">Transmembrane</keyword>
<organism evidence="4 5">
    <name type="scientific">Methylobacterium aquaticum</name>
    <dbReference type="NCBI Taxonomy" id="270351"/>
    <lineage>
        <taxon>Bacteria</taxon>
        <taxon>Pseudomonadati</taxon>
        <taxon>Pseudomonadota</taxon>
        <taxon>Alphaproteobacteria</taxon>
        <taxon>Hyphomicrobiales</taxon>
        <taxon>Methylobacteriaceae</taxon>
        <taxon>Methylobacterium</taxon>
    </lineage>
</organism>
<dbReference type="PATRIC" id="fig|270351.6.peg.959"/>
<sequence length="544" mass="59094">MAKAWRGSWGQGELYETLCLLVIGAGCYLIGSVLGLFEIAIAFFLRYGLLDLVLLTSCMGVALLGAIIRKSLTLRRAMLERDAAARQAEAIARHDALTGLTNRRYFVEALETLRGRMTEGRRGAVLLIDLDRFKPVNDLYGHAAGNAVLCTVAERLEALLPAGGVAARLGGDEFALLVPFTGSSENIKRLAQQMIASLTAPIAWNDGEVKIGATVGIALVTGDDDADALLHAADLAMYQGKREGRGTFRVFEDSMDTELRERAALEAELREAVESGEIEPFYQPVVSLPGRDCVGFEVLARWRHPTRGLLGPNHFIAIAEETGMIADLSYRLLRQACRDAVSWPPHLQLAVNIAPQQFQDRGLAQRILGILAETGFSPQRLEVEITESALVQDLEAARATLTSLQNLGVRIALDDFGTGYSSLYHLRELKFDKLKIDRSYVDTITLSEERAKLVDAIISLGRSLGLVTTAEGIETDASVDWLSGQGCDFGQGYLFGKPMPKEEVDSMLKAGAILQQDAPGIPAKARAPSIPENAIVRYGRAKAA</sequence>
<dbReference type="SMART" id="SM00267">
    <property type="entry name" value="GGDEF"/>
    <property type="match status" value="1"/>
</dbReference>
<feature type="domain" description="GGDEF" evidence="3">
    <location>
        <begin position="121"/>
        <end position="253"/>
    </location>
</feature>
<dbReference type="InterPro" id="IPR043128">
    <property type="entry name" value="Rev_trsase/Diguanyl_cyclase"/>
</dbReference>
<dbReference type="InterPro" id="IPR035919">
    <property type="entry name" value="EAL_sf"/>
</dbReference>
<feature type="transmembrane region" description="Helical" evidence="1">
    <location>
        <begin position="20"/>
        <end position="43"/>
    </location>
</feature>
<dbReference type="InterPro" id="IPR052155">
    <property type="entry name" value="Biofilm_reg_signaling"/>
</dbReference>
<dbReference type="PROSITE" id="PS51257">
    <property type="entry name" value="PROKAR_LIPOPROTEIN"/>
    <property type="match status" value="1"/>
</dbReference>
<dbReference type="PROSITE" id="PS50887">
    <property type="entry name" value="GGDEF"/>
    <property type="match status" value="1"/>
</dbReference>
<evidence type="ECO:0000259" key="3">
    <source>
        <dbReference type="PROSITE" id="PS50887"/>
    </source>
</evidence>
<dbReference type="Proteomes" id="UP000035929">
    <property type="component" value="Unassembled WGS sequence"/>
</dbReference>
<protein>
    <submittedName>
        <fullName evidence="4">Diguanylate cyclase</fullName>
    </submittedName>
</protein>
<dbReference type="RefSeq" id="WP_048462102.1">
    <property type="nucleotide sequence ID" value="NZ_JBNTQU010000034.1"/>
</dbReference>
<dbReference type="SUPFAM" id="SSF55073">
    <property type="entry name" value="Nucleotide cyclase"/>
    <property type="match status" value="1"/>
</dbReference>
<dbReference type="Gene3D" id="3.30.70.270">
    <property type="match status" value="1"/>
</dbReference>
<dbReference type="InterPro" id="IPR001633">
    <property type="entry name" value="EAL_dom"/>
</dbReference>
<gene>
    <name evidence="4" type="ORF">VP06_01725</name>
</gene>
<evidence type="ECO:0000259" key="2">
    <source>
        <dbReference type="PROSITE" id="PS50883"/>
    </source>
</evidence>
<keyword evidence="1" id="KW-0472">Membrane</keyword>
<dbReference type="InterPro" id="IPR029787">
    <property type="entry name" value="Nucleotide_cyclase"/>
</dbReference>
<dbReference type="SUPFAM" id="SSF141868">
    <property type="entry name" value="EAL domain-like"/>
    <property type="match status" value="1"/>
</dbReference>
<name>A0A0J6T4Q8_9HYPH</name>
<dbReference type="Pfam" id="PF00990">
    <property type="entry name" value="GGDEF"/>
    <property type="match status" value="1"/>
</dbReference>
<proteinExistence type="predicted"/>
<dbReference type="EMBL" id="LABX01000013">
    <property type="protein sequence ID" value="KMO40929.1"/>
    <property type="molecule type" value="Genomic_DNA"/>
</dbReference>
<dbReference type="PANTHER" id="PTHR44757:SF2">
    <property type="entry name" value="BIOFILM ARCHITECTURE MAINTENANCE PROTEIN MBAA"/>
    <property type="match status" value="1"/>
</dbReference>
<comment type="caution">
    <text evidence="4">The sequence shown here is derived from an EMBL/GenBank/DDBJ whole genome shotgun (WGS) entry which is preliminary data.</text>
</comment>
<keyword evidence="1" id="KW-1133">Transmembrane helix</keyword>
<dbReference type="OrthoDB" id="9814202at2"/>
<dbReference type="CDD" id="cd01948">
    <property type="entry name" value="EAL"/>
    <property type="match status" value="1"/>
</dbReference>
<dbReference type="PROSITE" id="PS50883">
    <property type="entry name" value="EAL"/>
    <property type="match status" value="1"/>
</dbReference>
<evidence type="ECO:0000313" key="5">
    <source>
        <dbReference type="Proteomes" id="UP000035929"/>
    </source>
</evidence>
<dbReference type="NCBIfam" id="TIGR00254">
    <property type="entry name" value="GGDEF"/>
    <property type="match status" value="1"/>
</dbReference>
<reference evidence="4 5" key="1">
    <citation type="submission" date="2015-03" db="EMBL/GenBank/DDBJ databases">
        <title>Genome sequencing of Methylobacterium aquaticum DSM16371 type strain.</title>
        <authorList>
            <person name="Chaudhry V."/>
            <person name="Patil P.B."/>
        </authorList>
    </citation>
    <scope>NUCLEOTIDE SEQUENCE [LARGE SCALE GENOMIC DNA]</scope>
    <source>
        <strain evidence="4 5">DSM 16371</strain>
    </source>
</reference>
<dbReference type="PANTHER" id="PTHR44757">
    <property type="entry name" value="DIGUANYLATE CYCLASE DGCP"/>
    <property type="match status" value="1"/>
</dbReference>
<dbReference type="Pfam" id="PF00563">
    <property type="entry name" value="EAL"/>
    <property type="match status" value="1"/>
</dbReference>